<comment type="caution">
    <text evidence="6">The sequence shown here is derived from an EMBL/GenBank/DDBJ whole genome shotgun (WGS) entry which is preliminary data.</text>
</comment>
<dbReference type="GO" id="GO:0043531">
    <property type="term" value="F:ADP binding"/>
    <property type="evidence" value="ECO:0007669"/>
    <property type="project" value="InterPro"/>
</dbReference>
<evidence type="ECO:0000256" key="1">
    <source>
        <dbReference type="ARBA" id="ARBA00022737"/>
    </source>
</evidence>
<dbReference type="GO" id="GO:0098542">
    <property type="term" value="P:defense response to other organism"/>
    <property type="evidence" value="ECO:0007669"/>
    <property type="project" value="TreeGrafter"/>
</dbReference>
<keyword evidence="1" id="KW-0677">Repeat</keyword>
<dbReference type="InterPro" id="IPR044974">
    <property type="entry name" value="Disease_R_plants"/>
</dbReference>
<dbReference type="Gene3D" id="3.40.50.300">
    <property type="entry name" value="P-loop containing nucleotide triphosphate hydrolases"/>
    <property type="match status" value="1"/>
</dbReference>
<dbReference type="InterPro" id="IPR058922">
    <property type="entry name" value="WHD_DRP"/>
</dbReference>
<evidence type="ECO:0000256" key="2">
    <source>
        <dbReference type="ARBA" id="ARBA00022821"/>
    </source>
</evidence>
<evidence type="ECO:0000259" key="5">
    <source>
        <dbReference type="Pfam" id="PF23559"/>
    </source>
</evidence>
<dbReference type="InterPro" id="IPR002182">
    <property type="entry name" value="NB-ARC"/>
</dbReference>
<gene>
    <name evidence="6" type="ORF">GH714_011812</name>
</gene>
<feature type="domain" description="NB-ARC" evidence="4">
    <location>
        <begin position="10"/>
        <end position="115"/>
    </location>
</feature>
<dbReference type="Pfam" id="PF23559">
    <property type="entry name" value="WHD_DRP"/>
    <property type="match status" value="1"/>
</dbReference>
<dbReference type="InterPro" id="IPR036388">
    <property type="entry name" value="WH-like_DNA-bd_sf"/>
</dbReference>
<name>A0A6A6N240_HEVBR</name>
<evidence type="ECO:0000259" key="4">
    <source>
        <dbReference type="Pfam" id="PF00931"/>
    </source>
</evidence>
<reference evidence="6 7" key="1">
    <citation type="journal article" date="2020" name="Mol. Plant">
        <title>The Chromosome-Based Rubber Tree Genome Provides New Insights into Spurge Genome Evolution and Rubber Biosynthesis.</title>
        <authorList>
            <person name="Liu J."/>
            <person name="Shi C."/>
            <person name="Shi C.C."/>
            <person name="Li W."/>
            <person name="Zhang Q.J."/>
            <person name="Zhang Y."/>
            <person name="Li K."/>
            <person name="Lu H.F."/>
            <person name="Shi C."/>
            <person name="Zhu S.T."/>
            <person name="Xiao Z.Y."/>
            <person name="Nan H."/>
            <person name="Yue Y."/>
            <person name="Zhu X.G."/>
            <person name="Wu Y."/>
            <person name="Hong X.N."/>
            <person name="Fan G.Y."/>
            <person name="Tong Y."/>
            <person name="Zhang D."/>
            <person name="Mao C.L."/>
            <person name="Liu Y.L."/>
            <person name="Hao S.J."/>
            <person name="Liu W.Q."/>
            <person name="Lv M.Q."/>
            <person name="Zhang H.B."/>
            <person name="Liu Y."/>
            <person name="Hu-Tang G.R."/>
            <person name="Wang J.P."/>
            <person name="Wang J.H."/>
            <person name="Sun Y.H."/>
            <person name="Ni S.B."/>
            <person name="Chen W.B."/>
            <person name="Zhang X.C."/>
            <person name="Jiao Y.N."/>
            <person name="Eichler E.E."/>
            <person name="Li G.H."/>
            <person name="Liu X."/>
            <person name="Gao L.Z."/>
        </authorList>
    </citation>
    <scope>NUCLEOTIDE SEQUENCE [LARGE SCALE GENOMIC DNA]</scope>
    <source>
        <strain evidence="7">cv. GT1</strain>
        <tissue evidence="6">Leaf</tissue>
    </source>
</reference>
<dbReference type="PANTHER" id="PTHR23155:SF1185">
    <property type="entry name" value="DISEASE RESISTANCE RPP8-LIKE PROTEIN 3-RELATED"/>
    <property type="match status" value="1"/>
</dbReference>
<dbReference type="InterPro" id="IPR027417">
    <property type="entry name" value="P-loop_NTPase"/>
</dbReference>
<dbReference type="Proteomes" id="UP000467840">
    <property type="component" value="Chromosome 10"/>
</dbReference>
<organism evidence="6 7">
    <name type="scientific">Hevea brasiliensis</name>
    <name type="common">Para rubber tree</name>
    <name type="synonym">Siphonia brasiliensis</name>
    <dbReference type="NCBI Taxonomy" id="3981"/>
    <lineage>
        <taxon>Eukaryota</taxon>
        <taxon>Viridiplantae</taxon>
        <taxon>Streptophyta</taxon>
        <taxon>Embryophyta</taxon>
        <taxon>Tracheophyta</taxon>
        <taxon>Spermatophyta</taxon>
        <taxon>Magnoliopsida</taxon>
        <taxon>eudicotyledons</taxon>
        <taxon>Gunneridae</taxon>
        <taxon>Pentapetalae</taxon>
        <taxon>rosids</taxon>
        <taxon>fabids</taxon>
        <taxon>Malpighiales</taxon>
        <taxon>Euphorbiaceae</taxon>
        <taxon>Crotonoideae</taxon>
        <taxon>Micrandreae</taxon>
        <taxon>Hevea</taxon>
    </lineage>
</organism>
<dbReference type="AlphaFoldDB" id="A0A6A6N240"/>
<feature type="domain" description="Disease resistance protein winged helix" evidence="5">
    <location>
        <begin position="208"/>
        <end position="281"/>
    </location>
</feature>
<keyword evidence="2" id="KW-0611">Plant defense</keyword>
<proteinExistence type="predicted"/>
<dbReference type="Gene3D" id="1.10.8.430">
    <property type="entry name" value="Helical domain of apoptotic protease-activating factors"/>
    <property type="match status" value="1"/>
</dbReference>
<dbReference type="Gene3D" id="1.10.10.10">
    <property type="entry name" value="Winged helix-like DNA-binding domain superfamily/Winged helix DNA-binding domain"/>
    <property type="match status" value="1"/>
</dbReference>
<keyword evidence="7" id="KW-1185">Reference proteome</keyword>
<feature type="compositionally biased region" description="Acidic residues" evidence="3">
    <location>
        <begin position="458"/>
        <end position="471"/>
    </location>
</feature>
<evidence type="ECO:0000313" key="7">
    <source>
        <dbReference type="Proteomes" id="UP000467840"/>
    </source>
</evidence>
<accession>A0A6A6N240</accession>
<dbReference type="FunFam" id="1.10.10.10:FF:000322">
    <property type="entry name" value="Probable disease resistance protein At1g63360"/>
    <property type="match status" value="1"/>
</dbReference>
<evidence type="ECO:0000256" key="3">
    <source>
        <dbReference type="SAM" id="MobiDB-lite"/>
    </source>
</evidence>
<dbReference type="PANTHER" id="PTHR23155">
    <property type="entry name" value="DISEASE RESISTANCE PROTEIN RP"/>
    <property type="match status" value="1"/>
</dbReference>
<feature type="compositionally biased region" description="Low complexity" evidence="3">
    <location>
        <begin position="413"/>
        <end position="443"/>
    </location>
</feature>
<dbReference type="EMBL" id="JAAGAX010000003">
    <property type="protein sequence ID" value="KAF2318925.1"/>
    <property type="molecule type" value="Genomic_DNA"/>
</dbReference>
<evidence type="ECO:0000313" key="6">
    <source>
        <dbReference type="EMBL" id="KAF2318925.1"/>
    </source>
</evidence>
<dbReference type="SUPFAM" id="SSF52540">
    <property type="entry name" value="P-loop containing nucleoside triphosphate hydrolases"/>
    <property type="match status" value="1"/>
</dbReference>
<dbReference type="FunFam" id="1.10.8.430:FF:000003">
    <property type="entry name" value="Probable disease resistance protein At5g66910"/>
    <property type="match status" value="1"/>
</dbReference>
<dbReference type="Pfam" id="PF00931">
    <property type="entry name" value="NB-ARC"/>
    <property type="match status" value="1"/>
</dbReference>
<sequence length="471" mass="53831">MKDEQPLKSMLEKMEEAQFESLLESLKEERLIEALHNVLEEERYLVVFYDIWTNEAWDRLKPAFLKGKKGSKVLFTNRNRTLASHADPWSSPVEPPFLTDDEGWELLERKTFPKEIPKEHGCTPELEKLGREMVKKCRGLPLAVVVLGGLLATKKSLKEWEVVHGSINAQFFKWEQHHQYGGVYGILALSYHDLPFHLKPCFLYLSQFPEDWEFKKRELIRMWIAEGFILQSSIGGEETMEDVGEEYLEELVSRCGVQVSRRDHTGIGVKKCRIHDLVHDMCISKAREANFLVVMQHTEDAMTNSHSSTLLLTSSIKWRRIAIHHRISGNDASKTRKVFFENFRLLGVLKIDYIRLYRLPWEIGHLIRLRYLGLYGAGMNDREKSDDIQFKIPAENEGSPTIRQQATPPNTPSPFSSTSPSTTSSSSSNSSASEAFVSSSEPSYVPFTTIHRPSPFLEDADVDADADGIIS</sequence>
<feature type="region of interest" description="Disordered" evidence="3">
    <location>
        <begin position="397"/>
        <end position="471"/>
    </location>
</feature>
<dbReference type="InterPro" id="IPR042197">
    <property type="entry name" value="Apaf_helical"/>
</dbReference>
<protein>
    <submittedName>
        <fullName evidence="6">Uncharacterized protein</fullName>
    </submittedName>
</protein>